<comment type="catalytic activity">
    <reaction evidence="4">
        <text>S-methyl-5'-thioadenosine + phosphate = 5-(methylsulfanyl)-alpha-D-ribose 1-phosphate + adenine</text>
        <dbReference type="Rhea" id="RHEA:11852"/>
        <dbReference type="ChEBI" id="CHEBI:16708"/>
        <dbReference type="ChEBI" id="CHEBI:17509"/>
        <dbReference type="ChEBI" id="CHEBI:43474"/>
        <dbReference type="ChEBI" id="CHEBI:58533"/>
        <dbReference type="EC" id="2.4.2.28"/>
    </reaction>
</comment>
<dbReference type="CDD" id="cd09010">
    <property type="entry name" value="MTAP_SsMTAPII_like_MTIP"/>
    <property type="match status" value="1"/>
</dbReference>
<evidence type="ECO:0000256" key="1">
    <source>
        <dbReference type="ARBA" id="ARBA00022676"/>
    </source>
</evidence>
<feature type="binding site" evidence="4">
    <location>
        <position position="190"/>
    </location>
    <ligand>
        <name>phosphate</name>
        <dbReference type="ChEBI" id="CHEBI:43474"/>
    </ligand>
</feature>
<comment type="similarity">
    <text evidence="4">Belongs to the PNP/MTAP phosphorylase family. MTAP subfamily.</text>
</comment>
<dbReference type="GO" id="GO:0019509">
    <property type="term" value="P:L-methionine salvage from methylthioadenosine"/>
    <property type="evidence" value="ECO:0007669"/>
    <property type="project" value="UniProtKB-UniRule"/>
</dbReference>
<evidence type="ECO:0000313" key="8">
    <source>
        <dbReference type="Proteomes" id="UP000198658"/>
    </source>
</evidence>
<dbReference type="EC" id="2.4.2.28" evidence="4"/>
<keyword evidence="8" id="KW-1185">Reference proteome</keyword>
<comment type="function">
    <text evidence="4">Catalyzes the reversible phosphorylation of S-methyl-5'-thioadenosine (MTA) to adenine and 5-methylthioribose-1-phosphate. Involved in the breakdown of MTA, a major by-product of polyamine biosynthesis. Responsible for the first step in the methionine salvage pathway after MTA has been generated from S-adenosylmethionine. Has broad substrate specificity with 6-aminopurine nucleosides as preferred substrates.</text>
</comment>
<dbReference type="EMBL" id="FNQO01000001">
    <property type="protein sequence ID" value="SDZ91902.1"/>
    <property type="molecule type" value="Genomic_DNA"/>
</dbReference>
<dbReference type="InterPro" id="IPR018099">
    <property type="entry name" value="Purine_phosphorylase-2_CS"/>
</dbReference>
<dbReference type="GO" id="GO:0017061">
    <property type="term" value="F:S-methyl-5-thioadenosine phosphorylase activity"/>
    <property type="evidence" value="ECO:0007669"/>
    <property type="project" value="UniProtKB-UniRule"/>
</dbReference>
<comment type="pathway">
    <text evidence="4">Amino-acid biosynthesis; L-methionine biosynthesis via salvage pathway; S-methyl-5-thio-alpha-D-ribose 1-phosphate from S-methyl-5'-thioadenosine (phosphorylase route): step 1/1.</text>
</comment>
<feature type="binding site" evidence="4">
    <location>
        <begin position="87"/>
        <end position="88"/>
    </location>
    <ligand>
        <name>phosphate</name>
        <dbReference type="ChEBI" id="CHEBI:43474"/>
    </ligand>
</feature>
<feature type="binding site" evidence="4">
    <location>
        <begin position="213"/>
        <end position="215"/>
    </location>
    <ligand>
        <name>substrate</name>
    </ligand>
</feature>
<evidence type="ECO:0000313" key="7">
    <source>
        <dbReference type="EMBL" id="SDZ91902.1"/>
    </source>
</evidence>
<evidence type="ECO:0000256" key="3">
    <source>
        <dbReference type="ARBA" id="ARBA00022726"/>
    </source>
</evidence>
<proteinExistence type="inferred from homology"/>
<dbReference type="Proteomes" id="UP000198658">
    <property type="component" value="Unassembled WGS sequence"/>
</dbReference>
<dbReference type="SUPFAM" id="SSF53167">
    <property type="entry name" value="Purine and uridine phosphorylases"/>
    <property type="match status" value="1"/>
</dbReference>
<dbReference type="InterPro" id="IPR000845">
    <property type="entry name" value="Nucleoside_phosphorylase_d"/>
</dbReference>
<organism evidence="7 8">
    <name type="scientific">Microbulbifer marinus</name>
    <dbReference type="NCBI Taxonomy" id="658218"/>
    <lineage>
        <taxon>Bacteria</taxon>
        <taxon>Pseudomonadati</taxon>
        <taxon>Pseudomonadota</taxon>
        <taxon>Gammaproteobacteria</taxon>
        <taxon>Cellvibrionales</taxon>
        <taxon>Microbulbiferaceae</taxon>
        <taxon>Microbulbifer</taxon>
    </lineage>
</organism>
<feature type="binding site" evidence="4">
    <location>
        <begin position="54"/>
        <end position="55"/>
    </location>
    <ligand>
        <name>phosphate</name>
        <dbReference type="ChEBI" id="CHEBI:43474"/>
    </ligand>
</feature>
<dbReference type="InterPro" id="IPR010044">
    <property type="entry name" value="MTAP"/>
</dbReference>
<reference evidence="8" key="1">
    <citation type="submission" date="2016-10" db="EMBL/GenBank/DDBJ databases">
        <authorList>
            <person name="Varghese N."/>
            <person name="Submissions S."/>
        </authorList>
    </citation>
    <scope>NUCLEOTIDE SEQUENCE [LARGE SCALE GENOMIC DNA]</scope>
    <source>
        <strain evidence="8">CGMCC 1.10657</strain>
    </source>
</reference>
<dbReference type="HAMAP" id="MF_01963">
    <property type="entry name" value="MTAP"/>
    <property type="match status" value="1"/>
</dbReference>
<evidence type="ECO:0000259" key="6">
    <source>
        <dbReference type="Pfam" id="PF01048"/>
    </source>
</evidence>
<dbReference type="RefSeq" id="WP_091386096.1">
    <property type="nucleotide sequence ID" value="NZ_FNQO01000001.1"/>
</dbReference>
<name>A0A1H3WZU8_9GAMM</name>
<dbReference type="PROSITE" id="PS01240">
    <property type="entry name" value="PNP_MTAP_2"/>
    <property type="match status" value="1"/>
</dbReference>
<dbReference type="Gene3D" id="3.40.50.1580">
    <property type="entry name" value="Nucleoside phosphorylase domain"/>
    <property type="match status" value="1"/>
</dbReference>
<comment type="subunit">
    <text evidence="4">Homohexamer. Dimer of a homotrimer.</text>
</comment>
<protein>
    <recommendedName>
        <fullName evidence="4">S-methyl-5'-thioadenosine phosphorylase</fullName>
        <ecNumber evidence="4">2.4.2.28</ecNumber>
    </recommendedName>
    <alternativeName>
        <fullName evidence="4">5'-methylthioadenosine phosphorylase</fullName>
        <shortName evidence="4">MTA phosphorylase</shortName>
        <shortName evidence="4">MTAP</shortName>
    </alternativeName>
</protein>
<feature type="site" description="Important for substrate specificity" evidence="4">
    <location>
        <position position="226"/>
    </location>
</feature>
<dbReference type="PANTHER" id="PTHR42679:SF2">
    <property type="entry name" value="S-METHYL-5'-THIOADENOSINE PHOSPHORYLASE"/>
    <property type="match status" value="1"/>
</dbReference>
<dbReference type="OrthoDB" id="1523230at2"/>
<dbReference type="UniPathway" id="UPA00904">
    <property type="reaction ID" value="UER00873"/>
</dbReference>
<keyword evidence="2 4" id="KW-0808">Transferase</keyword>
<feature type="binding site" evidence="4">
    <location>
        <position position="189"/>
    </location>
    <ligand>
        <name>substrate</name>
    </ligand>
</feature>
<evidence type="ECO:0000256" key="4">
    <source>
        <dbReference type="HAMAP-Rule" id="MF_01963"/>
    </source>
</evidence>
<keyword evidence="1 4" id="KW-0328">Glycosyltransferase</keyword>
<dbReference type="Pfam" id="PF01048">
    <property type="entry name" value="PNP_UDP_1"/>
    <property type="match status" value="1"/>
</dbReference>
<dbReference type="STRING" id="658218.SAMN05216562_1203"/>
<dbReference type="InterPro" id="IPR035994">
    <property type="entry name" value="Nucleoside_phosphorylase_sf"/>
</dbReference>
<keyword evidence="5" id="KW-0175">Coiled coil</keyword>
<evidence type="ECO:0000256" key="2">
    <source>
        <dbReference type="ARBA" id="ARBA00022679"/>
    </source>
</evidence>
<dbReference type="AlphaFoldDB" id="A0A1H3WZU8"/>
<dbReference type="GO" id="GO:0006166">
    <property type="term" value="P:purine ribonucleoside salvage"/>
    <property type="evidence" value="ECO:0007669"/>
    <property type="project" value="UniProtKB-KW"/>
</dbReference>
<feature type="coiled-coil region" evidence="5">
    <location>
        <begin position="223"/>
        <end position="250"/>
    </location>
</feature>
<feature type="binding site" evidence="4">
    <location>
        <position position="12"/>
    </location>
    <ligand>
        <name>phosphate</name>
        <dbReference type="ChEBI" id="CHEBI:43474"/>
    </ligand>
</feature>
<evidence type="ECO:0000256" key="5">
    <source>
        <dbReference type="SAM" id="Coils"/>
    </source>
</evidence>
<feature type="domain" description="Nucleoside phosphorylase" evidence="6">
    <location>
        <begin position="6"/>
        <end position="249"/>
    </location>
</feature>
<dbReference type="PANTHER" id="PTHR42679">
    <property type="entry name" value="S-METHYL-5'-THIOADENOSINE PHOSPHORYLASE"/>
    <property type="match status" value="1"/>
</dbReference>
<gene>
    <name evidence="4" type="primary">mtnP</name>
    <name evidence="7" type="ORF">SAMN05216562_1203</name>
</gene>
<accession>A0A1H3WZU8</accession>
<dbReference type="NCBIfam" id="TIGR01694">
    <property type="entry name" value="MTAP"/>
    <property type="match status" value="1"/>
</dbReference>
<dbReference type="GO" id="GO:0005829">
    <property type="term" value="C:cytosol"/>
    <property type="evidence" value="ECO:0007669"/>
    <property type="project" value="TreeGrafter"/>
</dbReference>
<feature type="site" description="Important for substrate specificity" evidence="4">
    <location>
        <position position="171"/>
    </location>
</feature>
<sequence>MARAVIGVIGGSGLYEMQGLGNVQEHNLETPFGSPSDRIVTGELHGVPVAFLARHGRGHRLIPSEVPYRANIHALRQLGVRYILSLSAVGSLREEVRPLDMLIPDQFIDMTRKRDNTFFGDGAVAHVSMADPVCPEVADCLARAFEATQADQPIRLHRGGSYICIEGPQFSTRAESHWYRSMGAAVIGMTNMPEAKLAREAQIAYATLAMATDYDCWHPREEAVTAEVAIANLQQNAARAQQIAAEAIRLLGAEKPQSVAHTALASGLVTPVAAMSEQKAAVIKPFLAATVVEPEEMET</sequence>
<keyword evidence="3 4" id="KW-0660">Purine salvage</keyword>
<dbReference type="FunFam" id="3.40.50.1580:FF:000012">
    <property type="entry name" value="Probable 6-oxopurine nucleoside phosphorylase"/>
    <property type="match status" value="1"/>
</dbReference>